<gene>
    <name evidence="1" type="ORF">DSM106972_049550</name>
</gene>
<dbReference type="RefSeq" id="WP_127083288.1">
    <property type="nucleotide sequence ID" value="NZ_RSCL01000012.1"/>
</dbReference>
<name>A0A433VD53_9CYAN</name>
<dbReference type="OrthoDB" id="515225at2"/>
<dbReference type="AlphaFoldDB" id="A0A433VD53"/>
<evidence type="ECO:0000313" key="2">
    <source>
        <dbReference type="Proteomes" id="UP000271624"/>
    </source>
</evidence>
<organism evidence="1 2">
    <name type="scientific">Dulcicalothrix desertica PCC 7102</name>
    <dbReference type="NCBI Taxonomy" id="232991"/>
    <lineage>
        <taxon>Bacteria</taxon>
        <taxon>Bacillati</taxon>
        <taxon>Cyanobacteriota</taxon>
        <taxon>Cyanophyceae</taxon>
        <taxon>Nostocales</taxon>
        <taxon>Calotrichaceae</taxon>
        <taxon>Dulcicalothrix</taxon>
    </lineage>
</organism>
<dbReference type="Proteomes" id="UP000271624">
    <property type="component" value="Unassembled WGS sequence"/>
</dbReference>
<evidence type="ECO:0000313" key="1">
    <source>
        <dbReference type="EMBL" id="RUT04041.1"/>
    </source>
</evidence>
<reference evidence="1" key="2">
    <citation type="journal article" date="2019" name="Genome Biol. Evol.">
        <title>Day and night: Metabolic profiles and evolutionary relationships of six axenic non-marine cyanobacteria.</title>
        <authorList>
            <person name="Will S.E."/>
            <person name="Henke P."/>
            <person name="Boedeker C."/>
            <person name="Huang S."/>
            <person name="Brinkmann H."/>
            <person name="Rohde M."/>
            <person name="Jarek M."/>
            <person name="Friedl T."/>
            <person name="Seufert S."/>
            <person name="Schumacher M."/>
            <person name="Overmann J."/>
            <person name="Neumann-Schaal M."/>
            <person name="Petersen J."/>
        </authorList>
    </citation>
    <scope>NUCLEOTIDE SEQUENCE [LARGE SCALE GENOMIC DNA]</scope>
    <source>
        <strain evidence="1">PCC 7102</strain>
    </source>
</reference>
<sequence>MGTITDFKWRHQPRLDSDNAKLLSYIQDKNLHRSQDKTVLIINALTAYYLPLALYSEGNYSRERLELVFFDSVNAIANHLKYLCTVIQVEEGKVNRILYSAFGGVATEVDNSQELAPYQMPTPDTEDEVDNFELQMWNLAGITTDSEIF</sequence>
<protein>
    <submittedName>
        <fullName evidence="1">Uncharacterized protein</fullName>
    </submittedName>
</protein>
<accession>A0A433VD53</accession>
<comment type="caution">
    <text evidence="1">The sequence shown here is derived from an EMBL/GenBank/DDBJ whole genome shotgun (WGS) entry which is preliminary data.</text>
</comment>
<proteinExistence type="predicted"/>
<keyword evidence="2" id="KW-1185">Reference proteome</keyword>
<dbReference type="EMBL" id="RSCL01000012">
    <property type="protein sequence ID" value="RUT04041.1"/>
    <property type="molecule type" value="Genomic_DNA"/>
</dbReference>
<reference evidence="1" key="1">
    <citation type="submission" date="2018-12" db="EMBL/GenBank/DDBJ databases">
        <authorList>
            <person name="Will S."/>
            <person name="Neumann-Schaal M."/>
            <person name="Henke P."/>
        </authorList>
    </citation>
    <scope>NUCLEOTIDE SEQUENCE</scope>
    <source>
        <strain evidence="1">PCC 7102</strain>
    </source>
</reference>